<comment type="caution">
    <text evidence="2">The sequence shown here is derived from an EMBL/GenBank/DDBJ whole genome shotgun (WGS) entry which is preliminary data.</text>
</comment>
<evidence type="ECO:0000313" key="3">
    <source>
        <dbReference type="Proteomes" id="UP000275394"/>
    </source>
</evidence>
<protein>
    <submittedName>
        <fullName evidence="2">Uncharacterized protein</fullName>
    </submittedName>
</protein>
<feature type="transmembrane region" description="Helical" evidence="1">
    <location>
        <begin position="50"/>
        <end position="68"/>
    </location>
</feature>
<sequence length="86" mass="9894">MLTQAKLYIDSMIWSLSKKLAEPKWLYSYLASKWILTLALIFVFGQWAYFNDALLILITPIVVLPKIIKNDLQRIKSCTATTTNAK</sequence>
<keyword evidence="1" id="KW-0812">Transmembrane</keyword>
<keyword evidence="3" id="KW-1185">Reference proteome</keyword>
<dbReference type="AlphaFoldDB" id="A0A3N2D567"/>
<feature type="transmembrane region" description="Helical" evidence="1">
    <location>
        <begin position="25"/>
        <end position="44"/>
    </location>
</feature>
<keyword evidence="1" id="KW-0472">Membrane</keyword>
<accession>A0A3N2D567</accession>
<dbReference type="Proteomes" id="UP000275394">
    <property type="component" value="Unassembled WGS sequence"/>
</dbReference>
<proteinExistence type="predicted"/>
<evidence type="ECO:0000313" key="2">
    <source>
        <dbReference type="EMBL" id="ROR94893.1"/>
    </source>
</evidence>
<keyword evidence="1" id="KW-1133">Transmembrane helix</keyword>
<name>A0A3N2D567_9GAMM</name>
<organism evidence="2 3">
    <name type="scientific">Sinobacterium caligoides</name>
    <dbReference type="NCBI Taxonomy" id="933926"/>
    <lineage>
        <taxon>Bacteria</taxon>
        <taxon>Pseudomonadati</taxon>
        <taxon>Pseudomonadota</taxon>
        <taxon>Gammaproteobacteria</taxon>
        <taxon>Cellvibrionales</taxon>
        <taxon>Spongiibacteraceae</taxon>
        <taxon>Sinobacterium</taxon>
    </lineage>
</organism>
<dbReference type="EMBL" id="RKHR01000009">
    <property type="protein sequence ID" value="ROR94893.1"/>
    <property type="molecule type" value="Genomic_DNA"/>
</dbReference>
<gene>
    <name evidence="2" type="ORF">EDC56_3706</name>
</gene>
<evidence type="ECO:0000256" key="1">
    <source>
        <dbReference type="SAM" id="Phobius"/>
    </source>
</evidence>
<reference evidence="2 3" key="1">
    <citation type="submission" date="2018-11" db="EMBL/GenBank/DDBJ databases">
        <title>Genomic Encyclopedia of Type Strains, Phase IV (KMG-IV): sequencing the most valuable type-strain genomes for metagenomic binning, comparative biology and taxonomic classification.</title>
        <authorList>
            <person name="Goeker M."/>
        </authorList>
    </citation>
    <scope>NUCLEOTIDE SEQUENCE [LARGE SCALE GENOMIC DNA]</scope>
    <source>
        <strain evidence="2 3">DSM 100316</strain>
    </source>
</reference>